<feature type="region of interest" description="Disordered" evidence="1">
    <location>
        <begin position="23"/>
        <end position="44"/>
    </location>
</feature>
<gene>
    <name evidence="2" type="ORF">POM88_008959</name>
</gene>
<comment type="caution">
    <text evidence="2">The sequence shown here is derived from an EMBL/GenBank/DDBJ whole genome shotgun (WGS) entry which is preliminary data.</text>
</comment>
<dbReference type="EMBL" id="JAUIZM010000002">
    <property type="protein sequence ID" value="KAK1399096.1"/>
    <property type="molecule type" value="Genomic_DNA"/>
</dbReference>
<dbReference type="AlphaFoldDB" id="A0AAD8J8G1"/>
<reference evidence="2" key="1">
    <citation type="submission" date="2023-02" db="EMBL/GenBank/DDBJ databases">
        <title>Genome of toxic invasive species Heracleum sosnowskyi carries increased number of genes despite the absence of recent whole-genome duplications.</title>
        <authorList>
            <person name="Schelkunov M."/>
            <person name="Shtratnikova V."/>
            <person name="Makarenko M."/>
            <person name="Klepikova A."/>
            <person name="Omelchenko D."/>
            <person name="Novikova G."/>
            <person name="Obukhova E."/>
            <person name="Bogdanov V."/>
            <person name="Penin A."/>
            <person name="Logacheva M."/>
        </authorList>
    </citation>
    <scope>NUCLEOTIDE SEQUENCE</scope>
    <source>
        <strain evidence="2">Hsosn_3</strain>
        <tissue evidence="2">Leaf</tissue>
    </source>
</reference>
<name>A0AAD8J8G1_9APIA</name>
<dbReference type="Proteomes" id="UP001237642">
    <property type="component" value="Unassembled WGS sequence"/>
</dbReference>
<protein>
    <submittedName>
        <fullName evidence="2">Uncharacterized protein</fullName>
    </submittedName>
</protein>
<accession>A0AAD8J8G1</accession>
<evidence type="ECO:0000313" key="2">
    <source>
        <dbReference type="EMBL" id="KAK1399096.1"/>
    </source>
</evidence>
<proteinExistence type="predicted"/>
<organism evidence="2 3">
    <name type="scientific">Heracleum sosnowskyi</name>
    <dbReference type="NCBI Taxonomy" id="360622"/>
    <lineage>
        <taxon>Eukaryota</taxon>
        <taxon>Viridiplantae</taxon>
        <taxon>Streptophyta</taxon>
        <taxon>Embryophyta</taxon>
        <taxon>Tracheophyta</taxon>
        <taxon>Spermatophyta</taxon>
        <taxon>Magnoliopsida</taxon>
        <taxon>eudicotyledons</taxon>
        <taxon>Gunneridae</taxon>
        <taxon>Pentapetalae</taxon>
        <taxon>asterids</taxon>
        <taxon>campanulids</taxon>
        <taxon>Apiales</taxon>
        <taxon>Apiaceae</taxon>
        <taxon>Apioideae</taxon>
        <taxon>apioid superclade</taxon>
        <taxon>Tordylieae</taxon>
        <taxon>Tordyliinae</taxon>
        <taxon>Heracleum</taxon>
    </lineage>
</organism>
<evidence type="ECO:0000313" key="3">
    <source>
        <dbReference type="Proteomes" id="UP001237642"/>
    </source>
</evidence>
<reference evidence="2" key="2">
    <citation type="submission" date="2023-05" db="EMBL/GenBank/DDBJ databases">
        <authorList>
            <person name="Schelkunov M.I."/>
        </authorList>
    </citation>
    <scope>NUCLEOTIDE SEQUENCE</scope>
    <source>
        <strain evidence="2">Hsosn_3</strain>
        <tissue evidence="2">Leaf</tissue>
    </source>
</reference>
<sequence>MHLPCAERVGTMANYLAMQERKRKQAANDVAASGSGTKTDRVPETDMPFFENEEVEPAIQALKRLRGKTRMDKVHTRPFEKRVVISVNDKFQTVSDDDKRISELSNFLGTLKKCVTLTYASWEHVLKSFKDTFWSYTKEGAEKNSKNRSEYKDTHTVGPKLFSQIQHKMCGRKYKTSPEVMNFIIETIKKKLDSSEGVDGVEELVSCGQALVVSLETFD</sequence>
<evidence type="ECO:0000256" key="1">
    <source>
        <dbReference type="SAM" id="MobiDB-lite"/>
    </source>
</evidence>
<keyword evidence="3" id="KW-1185">Reference proteome</keyword>